<dbReference type="Pfam" id="PF03446">
    <property type="entry name" value="NAD_binding_2"/>
    <property type="match status" value="1"/>
</dbReference>
<dbReference type="Pfam" id="PF14833">
    <property type="entry name" value="NAD_binding_11"/>
    <property type="match status" value="1"/>
</dbReference>
<dbReference type="InterPro" id="IPR036291">
    <property type="entry name" value="NAD(P)-bd_dom_sf"/>
</dbReference>
<dbReference type="PANTHER" id="PTHR43060">
    <property type="entry name" value="3-HYDROXYISOBUTYRATE DEHYDROGENASE-LIKE 1, MITOCHONDRIAL-RELATED"/>
    <property type="match status" value="1"/>
</dbReference>
<dbReference type="KEGG" id="asc:ASAC_0943"/>
<keyword evidence="6" id="KW-1185">Reference proteome</keyword>
<dbReference type="EMBL" id="CP001742">
    <property type="protein sequence ID" value="ADL19348.1"/>
    <property type="molecule type" value="Genomic_DNA"/>
</dbReference>
<gene>
    <name evidence="5" type="ordered locus">ASAC_0943</name>
</gene>
<dbReference type="AlphaFoldDB" id="D9Q210"/>
<dbReference type="InParanoid" id="D9Q210"/>
<dbReference type="Gene3D" id="3.40.50.720">
    <property type="entry name" value="NAD(P)-binding Rossmann-like Domain"/>
    <property type="match status" value="1"/>
</dbReference>
<dbReference type="InterPro" id="IPR008927">
    <property type="entry name" value="6-PGluconate_DH-like_C_sf"/>
</dbReference>
<feature type="domain" description="3-hydroxyisobutyrate dehydrogenase-like NAD-binding" evidence="4">
    <location>
        <begin position="162"/>
        <end position="276"/>
    </location>
</feature>
<dbReference type="PANTHER" id="PTHR43060:SF15">
    <property type="entry name" value="3-HYDROXYISOBUTYRATE DEHYDROGENASE-LIKE 1, MITOCHONDRIAL-RELATED"/>
    <property type="match status" value="1"/>
</dbReference>
<dbReference type="Proteomes" id="UP000000346">
    <property type="component" value="Chromosome"/>
</dbReference>
<dbReference type="Gene3D" id="1.10.1040.10">
    <property type="entry name" value="N-(1-d-carboxylethyl)-l-norvaline Dehydrogenase, domain 2"/>
    <property type="match status" value="1"/>
</dbReference>
<dbReference type="InterPro" id="IPR015815">
    <property type="entry name" value="HIBADH-related"/>
</dbReference>
<keyword evidence="2" id="KW-0520">NAD</keyword>
<dbReference type="InterPro" id="IPR029154">
    <property type="entry name" value="HIBADH-like_NADP-bd"/>
</dbReference>
<evidence type="ECO:0000259" key="4">
    <source>
        <dbReference type="Pfam" id="PF14833"/>
    </source>
</evidence>
<dbReference type="SUPFAM" id="SSF48179">
    <property type="entry name" value="6-phosphogluconate dehydrogenase C-terminal domain-like"/>
    <property type="match status" value="1"/>
</dbReference>
<dbReference type="HOGENOM" id="CLU_035117_1_1_2"/>
<evidence type="ECO:0000259" key="3">
    <source>
        <dbReference type="Pfam" id="PF03446"/>
    </source>
</evidence>
<dbReference type="RefSeq" id="WP_013266860.1">
    <property type="nucleotide sequence ID" value="NC_014374.1"/>
</dbReference>
<dbReference type="InterPro" id="IPR006115">
    <property type="entry name" value="6PGDH_NADP-bd"/>
</dbReference>
<protein>
    <submittedName>
        <fullName evidence="5">6-Phosphogluconate dehydrogenase</fullName>
    </submittedName>
</protein>
<keyword evidence="1" id="KW-0560">Oxidoreductase</keyword>
<evidence type="ECO:0000256" key="2">
    <source>
        <dbReference type="ARBA" id="ARBA00023027"/>
    </source>
</evidence>
<accession>D9Q210</accession>
<dbReference type="STRING" id="666510.ASAC_0943"/>
<dbReference type="PIRSF" id="PIRSF000103">
    <property type="entry name" value="HIBADH"/>
    <property type="match status" value="1"/>
</dbReference>
<dbReference type="GO" id="GO:0016491">
    <property type="term" value="F:oxidoreductase activity"/>
    <property type="evidence" value="ECO:0007669"/>
    <property type="project" value="UniProtKB-KW"/>
</dbReference>
<dbReference type="GO" id="GO:0050661">
    <property type="term" value="F:NADP binding"/>
    <property type="evidence" value="ECO:0007669"/>
    <property type="project" value="InterPro"/>
</dbReference>
<organism evidence="5 6">
    <name type="scientific">Acidilobus saccharovorans (strain DSM 16705 / JCM 18335 / VKM B-2471 / 345-15)</name>
    <dbReference type="NCBI Taxonomy" id="666510"/>
    <lineage>
        <taxon>Archaea</taxon>
        <taxon>Thermoproteota</taxon>
        <taxon>Thermoprotei</taxon>
        <taxon>Acidilobales</taxon>
        <taxon>Acidilobaceae</taxon>
        <taxon>Acidilobus</taxon>
    </lineage>
</organism>
<dbReference type="GO" id="GO:0051287">
    <property type="term" value="F:NAD binding"/>
    <property type="evidence" value="ECO:0007669"/>
    <property type="project" value="InterPro"/>
</dbReference>
<name>D9Q210_ACIS3</name>
<evidence type="ECO:0000313" key="6">
    <source>
        <dbReference type="Proteomes" id="UP000000346"/>
    </source>
</evidence>
<sequence>MTRVSVIGLGRMGRGIARRLSSRGYEVFGYDVMTSAYSYLKDLQNFKSLSSPADASESDFVLLSLPGGSELLAILPQLKGLEGVAINLTTIGLEESRKAKSLAEDLGLKYITAMMEGGPTNAEAGTLVLYVGGNRGLYEASKQVLSDMGQHIYVGSDESAVALKLISTLILMANTVVLAEAASALKNLGAPPDDIVKALSMGGADSAQLRSRLPLMLKGSYKELFSIELGSYVAEEALKALKELGSTFTPVLAEVSEVLAAAKQRGLGKSDISEVEELYRLLSLK</sequence>
<dbReference type="InterPro" id="IPR013328">
    <property type="entry name" value="6PGD_dom2"/>
</dbReference>
<feature type="domain" description="6-phosphogluconate dehydrogenase NADP-binding" evidence="3">
    <location>
        <begin position="4"/>
        <end position="154"/>
    </location>
</feature>
<reference evidence="5 6" key="1">
    <citation type="journal article" date="2010" name="Appl. Environ. Microbiol.">
        <title>The genome sequence of the crenarchaeon Acidilobus saccharovorans supports a new order, Acidilobales, and suggests an important ecological role in terrestrial acidic hot springs.</title>
        <authorList>
            <person name="Mardanov A.V."/>
            <person name="Svetlitchnyi V.A."/>
            <person name="Beletsky A.V."/>
            <person name="Prokofeva M.I."/>
            <person name="Bonch-Osmolovskaya E.A."/>
            <person name="Ravin N.V."/>
            <person name="Skryabin K.G."/>
        </authorList>
    </citation>
    <scope>NUCLEOTIDE SEQUENCE [LARGE SCALE GENOMIC DNA]</scope>
    <source>
        <strain evidence="6">DSM 16705 / JCM 18335 / VKM B-2471 / 345-15</strain>
    </source>
</reference>
<dbReference type="SUPFAM" id="SSF51735">
    <property type="entry name" value="NAD(P)-binding Rossmann-fold domains"/>
    <property type="match status" value="1"/>
</dbReference>
<evidence type="ECO:0000256" key="1">
    <source>
        <dbReference type="ARBA" id="ARBA00023002"/>
    </source>
</evidence>
<dbReference type="GeneID" id="9499185"/>
<dbReference type="eggNOG" id="arCOG00247">
    <property type="taxonomic scope" value="Archaea"/>
</dbReference>
<evidence type="ECO:0000313" key="5">
    <source>
        <dbReference type="EMBL" id="ADL19348.1"/>
    </source>
</evidence>
<dbReference type="OrthoDB" id="23890at2157"/>
<proteinExistence type="predicted"/>